<proteinExistence type="predicted"/>
<feature type="transmembrane region" description="Helical" evidence="1">
    <location>
        <begin position="12"/>
        <end position="32"/>
    </location>
</feature>
<comment type="caution">
    <text evidence="2">The sequence shown here is derived from an EMBL/GenBank/DDBJ whole genome shotgun (WGS) entry which is preliminary data.</text>
</comment>
<evidence type="ECO:0000313" key="2">
    <source>
        <dbReference type="EMBL" id="KAK8963202.1"/>
    </source>
</evidence>
<protein>
    <submittedName>
        <fullName evidence="2">Uncharacterized protein</fullName>
    </submittedName>
</protein>
<accession>A0ABR2MH52</accession>
<name>A0ABR2MH52_9ASPA</name>
<keyword evidence="1" id="KW-0812">Transmembrane</keyword>
<reference evidence="2 3" key="1">
    <citation type="journal article" date="2022" name="Nat. Plants">
        <title>Genomes of leafy and leafless Platanthera orchids illuminate the evolution of mycoheterotrophy.</title>
        <authorList>
            <person name="Li M.H."/>
            <person name="Liu K.W."/>
            <person name="Li Z."/>
            <person name="Lu H.C."/>
            <person name="Ye Q.L."/>
            <person name="Zhang D."/>
            <person name="Wang J.Y."/>
            <person name="Li Y.F."/>
            <person name="Zhong Z.M."/>
            <person name="Liu X."/>
            <person name="Yu X."/>
            <person name="Liu D.K."/>
            <person name="Tu X.D."/>
            <person name="Liu B."/>
            <person name="Hao Y."/>
            <person name="Liao X.Y."/>
            <person name="Jiang Y.T."/>
            <person name="Sun W.H."/>
            <person name="Chen J."/>
            <person name="Chen Y.Q."/>
            <person name="Ai Y."/>
            <person name="Zhai J.W."/>
            <person name="Wu S.S."/>
            <person name="Zhou Z."/>
            <person name="Hsiao Y.Y."/>
            <person name="Wu W.L."/>
            <person name="Chen Y.Y."/>
            <person name="Lin Y.F."/>
            <person name="Hsu J.L."/>
            <person name="Li C.Y."/>
            <person name="Wang Z.W."/>
            <person name="Zhao X."/>
            <person name="Zhong W.Y."/>
            <person name="Ma X.K."/>
            <person name="Ma L."/>
            <person name="Huang J."/>
            <person name="Chen G.Z."/>
            <person name="Huang M.Z."/>
            <person name="Huang L."/>
            <person name="Peng D.H."/>
            <person name="Luo Y.B."/>
            <person name="Zou S.Q."/>
            <person name="Chen S.P."/>
            <person name="Lan S."/>
            <person name="Tsai W.C."/>
            <person name="Van de Peer Y."/>
            <person name="Liu Z.J."/>
        </authorList>
    </citation>
    <scope>NUCLEOTIDE SEQUENCE [LARGE SCALE GENOMIC DNA]</scope>
    <source>
        <strain evidence="2">Lor288</strain>
    </source>
</reference>
<evidence type="ECO:0000256" key="1">
    <source>
        <dbReference type="SAM" id="Phobius"/>
    </source>
</evidence>
<sequence length="232" mass="25844">MFLVSVARSSRYTRSGASSGILIATVTLPSLMLSRLIQVSRAVSDHEIGPEYWYVIMNLAWLFCYGLATVILMKHIVRTFPSSASIGNSTPPLLFSSTIDPEIAILLAELLLSELFSFYDYTIPGLVKLFSYPVLNTSGLNSLDSIRLLMFWNGSYKNWIYNTYSSGWLLAWLEMENGDAAATGVCGPAVEGGCTGRKRETKDFCGELAANFYWLPPIVNEFLVDLLIYEEE</sequence>
<keyword evidence="3" id="KW-1185">Reference proteome</keyword>
<gene>
    <name evidence="2" type="ORF">KSP40_PGU011314</name>
</gene>
<evidence type="ECO:0000313" key="3">
    <source>
        <dbReference type="Proteomes" id="UP001412067"/>
    </source>
</evidence>
<dbReference type="EMBL" id="JBBWWR010000007">
    <property type="protein sequence ID" value="KAK8963202.1"/>
    <property type="molecule type" value="Genomic_DNA"/>
</dbReference>
<feature type="transmembrane region" description="Helical" evidence="1">
    <location>
        <begin position="52"/>
        <end position="73"/>
    </location>
</feature>
<keyword evidence="1" id="KW-0472">Membrane</keyword>
<dbReference type="Proteomes" id="UP001412067">
    <property type="component" value="Unassembled WGS sequence"/>
</dbReference>
<organism evidence="2 3">
    <name type="scientific">Platanthera guangdongensis</name>
    <dbReference type="NCBI Taxonomy" id="2320717"/>
    <lineage>
        <taxon>Eukaryota</taxon>
        <taxon>Viridiplantae</taxon>
        <taxon>Streptophyta</taxon>
        <taxon>Embryophyta</taxon>
        <taxon>Tracheophyta</taxon>
        <taxon>Spermatophyta</taxon>
        <taxon>Magnoliopsida</taxon>
        <taxon>Liliopsida</taxon>
        <taxon>Asparagales</taxon>
        <taxon>Orchidaceae</taxon>
        <taxon>Orchidoideae</taxon>
        <taxon>Orchideae</taxon>
        <taxon>Orchidinae</taxon>
        <taxon>Platanthera</taxon>
    </lineage>
</organism>
<keyword evidence="1" id="KW-1133">Transmembrane helix</keyword>